<evidence type="ECO:0000313" key="3">
    <source>
        <dbReference type="EMBL" id="SBW03808.1"/>
    </source>
</evidence>
<feature type="compositionally biased region" description="Polar residues" evidence="1">
    <location>
        <begin position="216"/>
        <end position="226"/>
    </location>
</feature>
<reference evidence="3" key="1">
    <citation type="submission" date="2016-04" db="EMBL/GenBank/DDBJ databases">
        <authorList>
            <person name="Evans L.H."/>
            <person name="Alamgir A."/>
            <person name="Owens N."/>
            <person name="Weber N.D."/>
            <person name="Virtaneva K."/>
            <person name="Barbian K."/>
            <person name="Babar A."/>
            <person name="Rosenke K."/>
        </authorList>
    </citation>
    <scope>NUCLEOTIDE SEQUENCE</scope>
    <source>
        <strain evidence="3">86-2</strain>
    </source>
</reference>
<dbReference type="InterPro" id="IPR025400">
    <property type="entry name" value="Lin1244/Lin1753-like_N"/>
</dbReference>
<evidence type="ECO:0000259" key="2">
    <source>
        <dbReference type="Pfam" id="PF14297"/>
    </source>
</evidence>
<evidence type="ECO:0000256" key="1">
    <source>
        <dbReference type="SAM" id="MobiDB-lite"/>
    </source>
</evidence>
<sequence>MKKDAYYFPHDCNAKDDPKCVLLIDQLGLEGYGIFWILIETLREQPDYKYPLNLLPALARRYNTSAEKMSTVVRSYELFSVEDDKIFFSESLIKRMLPLEVKKEKARIAAGVRWGNYERNANALLSYSECNTDAMPIREEKIKEENSKKESSIKADRFSPPSVEEIKNYCSERENSLDPERFYDFYQSKNWMVGKNKMKDWRAAVRTWEKEDNKKGGNNANSQYRGSNEKQKPDYSKRF</sequence>
<proteinExistence type="predicted"/>
<name>A0A212JWR1_9BACT</name>
<dbReference type="AlphaFoldDB" id="A0A212JWR1"/>
<accession>A0A212JWR1</accession>
<protein>
    <recommendedName>
        <fullName evidence="2">Lin1244/Lin1753-like N-terminal domain-containing protein</fullName>
    </recommendedName>
</protein>
<dbReference type="Pfam" id="PF14297">
    <property type="entry name" value="Lin1244_N"/>
    <property type="match status" value="1"/>
</dbReference>
<dbReference type="RefSeq" id="WP_296950204.1">
    <property type="nucleotide sequence ID" value="NZ_LT599021.1"/>
</dbReference>
<feature type="region of interest" description="Disordered" evidence="1">
    <location>
        <begin position="208"/>
        <end position="239"/>
    </location>
</feature>
<organism evidence="3">
    <name type="scientific">uncultured Dysgonomonas sp</name>
    <dbReference type="NCBI Taxonomy" id="206096"/>
    <lineage>
        <taxon>Bacteria</taxon>
        <taxon>Pseudomonadati</taxon>
        <taxon>Bacteroidota</taxon>
        <taxon>Bacteroidia</taxon>
        <taxon>Bacteroidales</taxon>
        <taxon>Dysgonomonadaceae</taxon>
        <taxon>Dysgonomonas</taxon>
        <taxon>environmental samples</taxon>
    </lineage>
</organism>
<dbReference type="EMBL" id="FLUL01000001">
    <property type="protein sequence ID" value="SBW03808.1"/>
    <property type="molecule type" value="Genomic_DNA"/>
</dbReference>
<feature type="domain" description="Lin1244/Lin1753-like N-terminal" evidence="2">
    <location>
        <begin position="7"/>
        <end position="92"/>
    </location>
</feature>
<feature type="compositionally biased region" description="Basic and acidic residues" evidence="1">
    <location>
        <begin position="227"/>
        <end position="239"/>
    </location>
</feature>
<gene>
    <name evidence="3" type="ORF">KL86DYS2_12501</name>
</gene>